<comment type="similarity">
    <text evidence="6">Belongs to the class I-like SAM-binding methyltransferase superfamily. RMT2 methyltransferase family.</text>
</comment>
<dbReference type="Gene3D" id="3.40.50.150">
    <property type="entry name" value="Vaccinia Virus protein VP39"/>
    <property type="match status" value="1"/>
</dbReference>
<dbReference type="InterPro" id="IPR026480">
    <property type="entry name" value="RMT2_dom"/>
</dbReference>
<dbReference type="PANTHER" id="PTHR32379:SF1">
    <property type="entry name" value="GUANIDINOACETATE N-METHYLTRANSFERASE"/>
    <property type="match status" value="1"/>
</dbReference>
<protein>
    <recommendedName>
        <fullName evidence="6">Arginine N-methyltransferase 2</fullName>
        <ecNumber evidence="6">2.1.1.-</ecNumber>
    </recommendedName>
</protein>
<dbReference type="InterPro" id="IPR029063">
    <property type="entry name" value="SAM-dependent_MTases_sf"/>
</dbReference>
<keyword evidence="5 6" id="KW-0539">Nucleus</keyword>
<reference evidence="8 9" key="1">
    <citation type="submission" date="2016-02" db="EMBL/GenBank/DDBJ databases">
        <title>Comparative genomic and transcriptomic foundation for Pichia pastoris.</title>
        <authorList>
            <person name="Love K.R."/>
            <person name="Shah K.A."/>
            <person name="Whittaker C.A."/>
            <person name="Wu J."/>
            <person name="Bartlett M.C."/>
            <person name="Ma D."/>
            <person name="Leeson R.L."/>
            <person name="Priest M."/>
            <person name="Young S.K."/>
            <person name="Love J.C."/>
        </authorList>
    </citation>
    <scope>NUCLEOTIDE SEQUENCE [LARGE SCALE GENOMIC DNA]</scope>
    <source>
        <strain evidence="8 9">ATCC 28485</strain>
    </source>
</reference>
<evidence type="ECO:0000313" key="9">
    <source>
        <dbReference type="Proteomes" id="UP000094565"/>
    </source>
</evidence>
<gene>
    <name evidence="8" type="primary">RMT2</name>
    <name evidence="8" type="ORF">ATY40_BA7500967</name>
</gene>
<keyword evidence="1 6" id="KW-0963">Cytoplasm</keyword>
<comment type="subunit">
    <text evidence="6">Monomer.</text>
</comment>
<organism evidence="8 9">
    <name type="scientific">Komagataella pastoris</name>
    <name type="common">Yeast</name>
    <name type="synonym">Pichia pastoris</name>
    <dbReference type="NCBI Taxonomy" id="4922"/>
    <lineage>
        <taxon>Eukaryota</taxon>
        <taxon>Fungi</taxon>
        <taxon>Dikarya</taxon>
        <taxon>Ascomycota</taxon>
        <taxon>Saccharomycotina</taxon>
        <taxon>Pichiomycetes</taxon>
        <taxon>Pichiales</taxon>
        <taxon>Pichiaceae</taxon>
        <taxon>Komagataella</taxon>
    </lineage>
</organism>
<dbReference type="GO" id="GO:0032259">
    <property type="term" value="P:methylation"/>
    <property type="evidence" value="ECO:0007669"/>
    <property type="project" value="UniProtKB-KW"/>
</dbReference>
<comment type="function">
    <text evidence="6">S-adenosyl-L-methionine-dependent protein-arginine N-methyltransferase that methylates the delta-nitrogen atom of arginine residues to form N5-methylarginine (type IV) in target proteins. Monomethylates ribosomal protein L12.</text>
</comment>
<dbReference type="PIRSF" id="PIRSF038148">
    <property type="entry name" value="Arginine_N-mtfrase-2"/>
    <property type="match status" value="1"/>
</dbReference>
<accession>A0A1B2J9E9</accession>
<dbReference type="EMBL" id="CP014584">
    <property type="protein sequence ID" value="ANZ74653.1"/>
    <property type="molecule type" value="Genomic_DNA"/>
</dbReference>
<dbReference type="CDD" id="cd02440">
    <property type="entry name" value="AdoMet_MTases"/>
    <property type="match status" value="1"/>
</dbReference>
<evidence type="ECO:0000259" key="7">
    <source>
        <dbReference type="PROSITE" id="PS51559"/>
    </source>
</evidence>
<dbReference type="FunFam" id="3.40.50.150:FF:000310">
    <property type="entry name" value="Arginine N-methyltransferase 2"/>
    <property type="match status" value="1"/>
</dbReference>
<dbReference type="GO" id="GO:0005737">
    <property type="term" value="C:cytoplasm"/>
    <property type="evidence" value="ECO:0007669"/>
    <property type="project" value="UniProtKB-SubCell"/>
</dbReference>
<keyword evidence="9" id="KW-1185">Reference proteome</keyword>
<keyword evidence="2 6" id="KW-0489">Methyltransferase</keyword>
<dbReference type="SUPFAM" id="SSF53335">
    <property type="entry name" value="S-adenosyl-L-methionine-dependent methyltransferases"/>
    <property type="match status" value="1"/>
</dbReference>
<dbReference type="Proteomes" id="UP000094565">
    <property type="component" value="Chromosome 1"/>
</dbReference>
<name>A0A1B2J9E9_PICPA</name>
<dbReference type="OrthoDB" id="19014at2759"/>
<dbReference type="AlphaFoldDB" id="A0A1B2J9E9"/>
<dbReference type="PROSITE" id="PS51559">
    <property type="entry name" value="SAM_RMT2"/>
    <property type="match status" value="1"/>
</dbReference>
<evidence type="ECO:0000256" key="4">
    <source>
        <dbReference type="ARBA" id="ARBA00022691"/>
    </source>
</evidence>
<dbReference type="EC" id="2.1.1.-" evidence="6"/>
<evidence type="ECO:0000313" key="8">
    <source>
        <dbReference type="EMBL" id="ANZ74653.1"/>
    </source>
</evidence>
<keyword evidence="3 6" id="KW-0808">Transferase</keyword>
<evidence type="ECO:0000256" key="5">
    <source>
        <dbReference type="ARBA" id="ARBA00023242"/>
    </source>
</evidence>
<dbReference type="InterPro" id="IPR017408">
    <property type="entry name" value="Arginine_N-MeTrfase_2"/>
</dbReference>
<evidence type="ECO:0000256" key="1">
    <source>
        <dbReference type="ARBA" id="ARBA00022490"/>
    </source>
</evidence>
<dbReference type="GO" id="GO:0005634">
    <property type="term" value="C:nucleus"/>
    <property type="evidence" value="ECO:0007669"/>
    <property type="project" value="UniProtKB-SubCell"/>
</dbReference>
<dbReference type="InterPro" id="IPR051038">
    <property type="entry name" value="RMT2/GAMT_Mtase"/>
</dbReference>
<sequence>MSELHELCRLADRPINHDYVSKLKHYLKEGIPATYTLEEAYHVENGIEDRELTSTTTPLHIIASHIPQDATENEEAIILEMLDELLLWGAGWSLIDKDNQTPGCILDKRGFYGSEYWNTIVNAGVRAEILLRKVEDNIEFIEDESLSIDEKPLGEKPGDGQYVNTKAQDDEDNAVEKIRQQLQDDPSNTTSIYLKTKLEYKVGALVTKDRGDGVMMSWEDTLMQAGCDSMFKNEQPDNDHCVLNIGFGMGIIDTMIQKKKPRKHYICEAHPDVLAKMKEEGWMSKENVVVLSGKWQDQVSELLSKGVFFDGIYYDTYSEHYEDMLDLFDLVVGLLKPEGVFSFFNGLGADRRVVYDVYRKLVEIDLNNYGLSVSFKELVPPKETLVEPTETGDSVWNDIRRAYWSCPVYYHPEAEFM</sequence>
<evidence type="ECO:0000256" key="2">
    <source>
        <dbReference type="ARBA" id="ARBA00022603"/>
    </source>
</evidence>
<keyword evidence="4" id="KW-0949">S-adenosyl-L-methionine</keyword>
<dbReference type="GO" id="GO:0019702">
    <property type="term" value="F:protein arginine N5-methyltransferase activity"/>
    <property type="evidence" value="ECO:0007669"/>
    <property type="project" value="TreeGrafter"/>
</dbReference>
<evidence type="ECO:0000256" key="3">
    <source>
        <dbReference type="ARBA" id="ARBA00022679"/>
    </source>
</evidence>
<comment type="subcellular location">
    <subcellularLocation>
        <location evidence="6">Cytoplasm</location>
    </subcellularLocation>
    <subcellularLocation>
        <location evidence="6">Nucleus</location>
    </subcellularLocation>
</comment>
<feature type="domain" description="RMT2" evidence="7">
    <location>
        <begin position="186"/>
        <end position="417"/>
    </location>
</feature>
<dbReference type="PANTHER" id="PTHR32379">
    <property type="entry name" value="GUANIDINOACETATE N-METHYLTRANSFERASE"/>
    <property type="match status" value="1"/>
</dbReference>
<proteinExistence type="inferred from homology"/>
<evidence type="ECO:0000256" key="6">
    <source>
        <dbReference type="PIRNR" id="PIRNR038148"/>
    </source>
</evidence>